<evidence type="ECO:0000259" key="7">
    <source>
        <dbReference type="Pfam" id="PF00482"/>
    </source>
</evidence>
<feature type="transmembrane region" description="Helical" evidence="6">
    <location>
        <begin position="295"/>
        <end position="314"/>
    </location>
</feature>
<feature type="transmembrane region" description="Helical" evidence="6">
    <location>
        <begin position="263"/>
        <end position="283"/>
    </location>
</feature>
<evidence type="ECO:0000256" key="6">
    <source>
        <dbReference type="SAM" id="Phobius"/>
    </source>
</evidence>
<feature type="domain" description="Type II secretion system protein GspF" evidence="7">
    <location>
        <begin position="155"/>
        <end position="277"/>
    </location>
</feature>
<feature type="transmembrane region" description="Helical" evidence="6">
    <location>
        <begin position="119"/>
        <end position="136"/>
    </location>
</feature>
<evidence type="ECO:0000313" key="9">
    <source>
        <dbReference type="Proteomes" id="UP000183529"/>
    </source>
</evidence>
<keyword evidence="5 6" id="KW-0472">Membrane</keyword>
<name>A0AAQ1GG45_9BURK</name>
<dbReference type="InterPro" id="IPR042094">
    <property type="entry name" value="T2SS_GspF_sf"/>
</dbReference>
<dbReference type="GO" id="GO:0005886">
    <property type="term" value="C:plasma membrane"/>
    <property type="evidence" value="ECO:0007669"/>
    <property type="project" value="UniProtKB-SubCell"/>
</dbReference>
<sequence length="322" mass="35160">MNTTFLTAAVLLFVAVVMSCQSAWVWWNGRHGAAAKRLAARLEALTAGSTSRREALSILKARRLGAATPLARALPFLRSLDAWLMQSGLPWSLGRLGATCAAFALIAMLGASIARVPLAGAFGAALAGALLPLLYVRRHRARRLRHFERQLPDICDMLARALRAGHAFSSAIDMAGTEFAEPAGGEFRITFDEINYGVSLNDALAGLATRMPVRDLRYLVIAVLIQRETGGNLAELFDSIAWLIRERFKLFDKVRVLSAEGRLSAWVLGMLPIGSAVLISIVNPTFLDVFWNDPVGVRLLDGIVISMICGAVWIRRIVRIRV</sequence>
<dbReference type="PANTHER" id="PTHR35007:SF1">
    <property type="entry name" value="PILUS ASSEMBLY PROTEIN"/>
    <property type="match status" value="1"/>
</dbReference>
<dbReference type="PANTHER" id="PTHR35007">
    <property type="entry name" value="INTEGRAL MEMBRANE PROTEIN-RELATED"/>
    <property type="match status" value="1"/>
</dbReference>
<keyword evidence="3 6" id="KW-0812">Transmembrane</keyword>
<gene>
    <name evidence="8" type="ORF">SAMN05216550_107327</name>
</gene>
<keyword evidence="2" id="KW-1003">Cell membrane</keyword>
<dbReference type="RefSeq" id="WP_074983739.1">
    <property type="nucleotide sequence ID" value="NZ_CADFGN010000008.1"/>
</dbReference>
<evidence type="ECO:0000256" key="5">
    <source>
        <dbReference type="ARBA" id="ARBA00023136"/>
    </source>
</evidence>
<evidence type="ECO:0000256" key="2">
    <source>
        <dbReference type="ARBA" id="ARBA00022475"/>
    </source>
</evidence>
<organism evidence="8 9">
    <name type="scientific">Paraburkholderia tropica</name>
    <dbReference type="NCBI Taxonomy" id="92647"/>
    <lineage>
        <taxon>Bacteria</taxon>
        <taxon>Pseudomonadati</taxon>
        <taxon>Pseudomonadota</taxon>
        <taxon>Betaproteobacteria</taxon>
        <taxon>Burkholderiales</taxon>
        <taxon>Burkholderiaceae</taxon>
        <taxon>Paraburkholderia</taxon>
    </lineage>
</organism>
<dbReference type="EMBL" id="FNZM01000007">
    <property type="protein sequence ID" value="SEJ71571.1"/>
    <property type="molecule type" value="Genomic_DNA"/>
</dbReference>
<evidence type="ECO:0000256" key="4">
    <source>
        <dbReference type="ARBA" id="ARBA00022989"/>
    </source>
</evidence>
<proteinExistence type="predicted"/>
<accession>A0AAQ1GG45</accession>
<comment type="subcellular location">
    <subcellularLocation>
        <location evidence="1">Cell membrane</location>
        <topology evidence="1">Multi-pass membrane protein</topology>
    </subcellularLocation>
</comment>
<dbReference type="Proteomes" id="UP000183529">
    <property type="component" value="Unassembled WGS sequence"/>
</dbReference>
<dbReference type="Pfam" id="PF00482">
    <property type="entry name" value="T2SSF"/>
    <property type="match status" value="1"/>
</dbReference>
<dbReference type="Gene3D" id="1.20.81.30">
    <property type="entry name" value="Type II secretion system (T2SS), domain F"/>
    <property type="match status" value="1"/>
</dbReference>
<dbReference type="InterPro" id="IPR018076">
    <property type="entry name" value="T2SS_GspF_dom"/>
</dbReference>
<feature type="transmembrane region" description="Helical" evidence="6">
    <location>
        <begin position="6"/>
        <end position="27"/>
    </location>
</feature>
<evidence type="ECO:0000256" key="3">
    <source>
        <dbReference type="ARBA" id="ARBA00022692"/>
    </source>
</evidence>
<keyword evidence="4 6" id="KW-1133">Transmembrane helix</keyword>
<feature type="transmembrane region" description="Helical" evidence="6">
    <location>
        <begin position="93"/>
        <end position="113"/>
    </location>
</feature>
<protein>
    <submittedName>
        <fullName evidence="8">Tight adherence protein B</fullName>
    </submittedName>
</protein>
<evidence type="ECO:0000256" key="1">
    <source>
        <dbReference type="ARBA" id="ARBA00004651"/>
    </source>
</evidence>
<dbReference type="AlphaFoldDB" id="A0AAQ1GG45"/>
<reference evidence="8 9" key="1">
    <citation type="submission" date="2016-10" db="EMBL/GenBank/DDBJ databases">
        <authorList>
            <person name="Varghese N."/>
            <person name="Submissions S."/>
        </authorList>
    </citation>
    <scope>NUCLEOTIDE SEQUENCE [LARGE SCALE GENOMIC DNA]</scope>
    <source>
        <strain evidence="8 9">LMG 22274</strain>
    </source>
</reference>
<comment type="caution">
    <text evidence="8">The sequence shown here is derived from an EMBL/GenBank/DDBJ whole genome shotgun (WGS) entry which is preliminary data.</text>
</comment>
<evidence type="ECO:0000313" key="8">
    <source>
        <dbReference type="EMBL" id="SEJ71571.1"/>
    </source>
</evidence>